<gene>
    <name evidence="1" type="ORF">L3Q82_013679</name>
</gene>
<protein>
    <submittedName>
        <fullName evidence="1">Uncharacterized protein</fullName>
    </submittedName>
</protein>
<evidence type="ECO:0000313" key="2">
    <source>
        <dbReference type="Proteomes" id="UP000831701"/>
    </source>
</evidence>
<accession>A0ACB8W1J0</accession>
<name>A0ACB8W1J0_9TELE</name>
<evidence type="ECO:0000313" key="1">
    <source>
        <dbReference type="EMBL" id="KAI3361530.1"/>
    </source>
</evidence>
<dbReference type="EMBL" id="CM041546">
    <property type="protein sequence ID" value="KAI3361530.1"/>
    <property type="molecule type" value="Genomic_DNA"/>
</dbReference>
<feature type="non-terminal residue" evidence="1">
    <location>
        <position position="1"/>
    </location>
</feature>
<sequence length="1735" mass="192048">WELSPLQPETSHQPRIPLPSLHLQTMTSIASQNSGQARWPLTVLLLYFAPLLMERWCHAAPSGPESDSCSTLVQNRFFGFFLSSSVFPTMPCSWTLQNPDPRRYTIFIKVTKPTEDCVPSQLRTFQYDSFLETTRTYLGMESFNEVVRLCDTSAPVAFLEAGKQFLQMRKGPPRIGTPITDGNGDFKAEYLVVGKRNPSMAACQMLCQWLEDCLASSTSNRPCGIMQTPCLCWEPPPQLSEGDSCYHNGVYLENCLPSVKESGKDAEINGGWSVWGQWARCSSECGGGIQTRTRTCQSPPEESYLCEGVVEEGRPCNSQSCTGKGRHLSRSQSLRSVDSRKRDDVDKPRSGQQSPQTVDSASGEEWSAWSVCSATCGEGWQSRTRFCVSSSYSTQCSGPLREQRPCNNSAVCPAILFAVHGAWDEWSPWSLCSSTCGRGYRSRTRTCTPPQFGGDPCEGPEKQTKFCNIAVCPVDGVWNEWSSWSSCSASCSNGTMQRTRECNGPSYGGSECRGEWLETVDCFLGECPVDGKWQPWSLWSGCSKTCGGGSQQRNRICYGPFFGGQPCPGEREEVRRCNEKRCPAEPHEICGEDNFSNVVWKMTPAGDTAAVRCPPNAMGLILRRCTLDEEGIAYWENPTYMKCISNDYRSIQTLTREHLSKAQRGLVGDGVSEVMTKLRVTSSDGTSYSGDLLAIVDVLKNMTEIFRRAYYSPSSADIRNFVQSVSNLLMEENRDRWEEAQLLGPNIKELFRLVEDFVDVIGLRMKDFQDMYEVADNLVLSIHKRPVMGHADISFPMKGWRGMVDWARSSEDRVTIPKNIMTTGKPDSDESSTFVTGIVLYRNLGSILSLQRNSTVLNSKVLSVTIKPTPSSLTAPVVVEFSHLYNGTTNQTCISWDESDSRVISSLLGSWSARGCKAVLVDSFRTKCVCDRLSTFAILARLNPEMNMDKTQLPSVTLIVGCGVSSLTLLLLIIIYVSVWRYIRSERSVILINFCLSIISSNALILIGQTQTRNKVLCTLIAAFLHFFFLSSFCWVLTEAWQSYMAVTGRLRNRIIRKRFLCLGWGLPALVVAISVGFTKAKGYGTQSYCWLSLEGGLLYAFVGPAAAVVLVNMVIGILVFNKLVSKDGITDMKLKERAGQMTVPLYNMTLKCAKCGVISSADVSTTATSNAILFLNIKGTHRKNGKVAAYWKWASLWSSCVVLPLLALTWMSAVLAITDRRSALFQILFAVFDSLEGFVIVMVHCILRREVQEAVKCRVVDRQEDANGDSGGSFQNGHAQLMTDFEKDVDMACRSGTMKRSSLQGEEKASSGTVNLQKGSNFNTMPASMAKVHLQNVADYTSHTLTLRREKGATKGISTELPGAKSIYICDGELFKQLDGELPRGNGEGSSSEGAGKGPGYVILPTNNTGTMKPAKGKEEQTAKYNISIEQLPQTRLIHLANPISGEPVPGFGLKSLPADQISVSCSDRDSPAHNLQNMPRDSQVADSRCDGGDSGNSGVMSKSETVSTLSMSSLERRKSRYAELDFEKIMHTRKRHQDMFQDLNRKIHSADKDRESPPVDAKAAKRWSVSSASSDKTNMSDKQQTPSKRAWEGIRKTHSPPSWVRKDLETVAASPLELQTVEWEKTSATIPLVGQEIMDLQTEKVTSWSPDVMVRLPGSAAHPGWHINVRAVARRFAVSVSVVSRAWRRYQETGQYIRRRGGGRRKGNNPAAGPLPPPLCKEEQEEHCQSPAK</sequence>
<keyword evidence="2" id="KW-1185">Reference proteome</keyword>
<proteinExistence type="predicted"/>
<organism evidence="1 2">
    <name type="scientific">Scortum barcoo</name>
    <name type="common">barcoo grunter</name>
    <dbReference type="NCBI Taxonomy" id="214431"/>
    <lineage>
        <taxon>Eukaryota</taxon>
        <taxon>Metazoa</taxon>
        <taxon>Chordata</taxon>
        <taxon>Craniata</taxon>
        <taxon>Vertebrata</taxon>
        <taxon>Euteleostomi</taxon>
        <taxon>Actinopterygii</taxon>
        <taxon>Neopterygii</taxon>
        <taxon>Teleostei</taxon>
        <taxon>Neoteleostei</taxon>
        <taxon>Acanthomorphata</taxon>
        <taxon>Eupercaria</taxon>
        <taxon>Centrarchiformes</taxon>
        <taxon>Terapontoidei</taxon>
        <taxon>Terapontidae</taxon>
        <taxon>Scortum</taxon>
    </lineage>
</organism>
<comment type="caution">
    <text evidence="1">The sequence shown here is derived from an EMBL/GenBank/DDBJ whole genome shotgun (WGS) entry which is preliminary data.</text>
</comment>
<dbReference type="Proteomes" id="UP000831701">
    <property type="component" value="Chromosome 16"/>
</dbReference>
<reference evidence="1" key="1">
    <citation type="submission" date="2022-04" db="EMBL/GenBank/DDBJ databases">
        <title>Jade perch genome.</title>
        <authorList>
            <person name="Chao B."/>
        </authorList>
    </citation>
    <scope>NUCLEOTIDE SEQUENCE</scope>
    <source>
        <strain evidence="1">CB-2022</strain>
    </source>
</reference>